<evidence type="ECO:0000313" key="3">
    <source>
        <dbReference type="Proteomes" id="UP001206692"/>
    </source>
</evidence>
<dbReference type="Gene3D" id="2.60.120.10">
    <property type="entry name" value="Jelly Rolls"/>
    <property type="match status" value="2"/>
</dbReference>
<dbReference type="InterPro" id="IPR013096">
    <property type="entry name" value="Cupin_2"/>
</dbReference>
<dbReference type="SUPFAM" id="SSF51182">
    <property type="entry name" value="RmlC-like cupins"/>
    <property type="match status" value="2"/>
</dbReference>
<comment type="caution">
    <text evidence="2">The sequence shown here is derived from an EMBL/GenBank/DDBJ whole genome shotgun (WGS) entry which is preliminary data.</text>
</comment>
<organism evidence="2 3">
    <name type="scientific">Megasphaera massiliensis</name>
    <dbReference type="NCBI Taxonomy" id="1232428"/>
    <lineage>
        <taxon>Bacteria</taxon>
        <taxon>Bacillati</taxon>
        <taxon>Bacillota</taxon>
        <taxon>Negativicutes</taxon>
        <taxon>Veillonellales</taxon>
        <taxon>Veillonellaceae</taxon>
        <taxon>Megasphaera</taxon>
    </lineage>
</organism>
<dbReference type="InterPro" id="IPR014710">
    <property type="entry name" value="RmlC-like_jellyroll"/>
</dbReference>
<feature type="domain" description="Cupin type-2" evidence="1">
    <location>
        <begin position="146"/>
        <end position="210"/>
    </location>
</feature>
<accession>A0ABT1SQM7</accession>
<dbReference type="CDD" id="cd02230">
    <property type="entry name" value="cupin_HP0902-like"/>
    <property type="match status" value="1"/>
</dbReference>
<dbReference type="EMBL" id="JANGEW010000005">
    <property type="protein sequence ID" value="MCQ5342173.1"/>
    <property type="molecule type" value="Genomic_DNA"/>
</dbReference>
<keyword evidence="3" id="KW-1185">Reference proteome</keyword>
<reference evidence="2 3" key="1">
    <citation type="submission" date="2022-06" db="EMBL/GenBank/DDBJ databases">
        <title>Isolation of gut microbiota from human fecal samples.</title>
        <authorList>
            <person name="Pamer E.G."/>
            <person name="Barat B."/>
            <person name="Waligurski E."/>
            <person name="Medina S."/>
            <person name="Paddock L."/>
            <person name="Mostad J."/>
        </authorList>
    </citation>
    <scope>NUCLEOTIDE SEQUENCE [LARGE SCALE GENOMIC DNA]</scope>
    <source>
        <strain evidence="2 3">DFI.1.1</strain>
    </source>
</reference>
<dbReference type="InterPro" id="IPR011051">
    <property type="entry name" value="RmlC_Cupin_sf"/>
</dbReference>
<sequence length="215" mass="23288">MNERKGVVFSIHEDNLPVEGCTISKEVVNEPDYHLFYFSLAAHTDISPETYQKAKVIYVLSGSLSLYGEVGDREVPSGQVVAVPAGKAVGMRSRDGAVYVEITIEEESLMNIDTGKLFSLAELVPCQEGKIINRDIIQSPKMKFVVMSFGAGTGLSEHAAPGEALVFALEGKAVIQYEGQDFPIKAGENFAFSKNGRHAVTADGPFKMALLLTLD</sequence>
<dbReference type="RefSeq" id="WP_062413043.1">
    <property type="nucleotide sequence ID" value="NZ_JAJCIO010000020.1"/>
</dbReference>
<dbReference type="PANTHER" id="PTHR37694">
    <property type="entry name" value="SLR8022 PROTEIN"/>
    <property type="match status" value="1"/>
</dbReference>
<gene>
    <name evidence="2" type="ORF">NE675_03875</name>
</gene>
<dbReference type="PANTHER" id="PTHR37694:SF1">
    <property type="entry name" value="SLR8022 PROTEIN"/>
    <property type="match status" value="1"/>
</dbReference>
<protein>
    <submittedName>
        <fullName evidence="2">Cupin domain-containing protein</fullName>
    </submittedName>
</protein>
<name>A0ABT1SQM7_9FIRM</name>
<dbReference type="Pfam" id="PF07883">
    <property type="entry name" value="Cupin_2"/>
    <property type="match status" value="1"/>
</dbReference>
<evidence type="ECO:0000313" key="2">
    <source>
        <dbReference type="EMBL" id="MCQ5342173.1"/>
    </source>
</evidence>
<proteinExistence type="predicted"/>
<dbReference type="Proteomes" id="UP001206692">
    <property type="component" value="Unassembled WGS sequence"/>
</dbReference>
<evidence type="ECO:0000259" key="1">
    <source>
        <dbReference type="Pfam" id="PF07883"/>
    </source>
</evidence>